<dbReference type="AlphaFoldDB" id="R7QCK3"/>
<dbReference type="EMBL" id="HG001722">
    <property type="protein sequence ID" value="CDF35190.1"/>
    <property type="molecule type" value="Genomic_DNA"/>
</dbReference>
<accession>R7QCK3</accession>
<dbReference type="RefSeq" id="XP_005715009.1">
    <property type="nucleotide sequence ID" value="XM_005714952.1"/>
</dbReference>
<dbReference type="InterPro" id="IPR025898">
    <property type="entry name" value="Tc3_transposase_DNA-bd_dom"/>
</dbReference>
<dbReference type="PANTHER" id="PTHR23022">
    <property type="entry name" value="TRANSPOSABLE ELEMENT-RELATED"/>
    <property type="match status" value="1"/>
</dbReference>
<dbReference type="KEGG" id="ccp:CHC_T00003781001"/>
<evidence type="ECO:0000313" key="4">
    <source>
        <dbReference type="Proteomes" id="UP000012073"/>
    </source>
</evidence>
<dbReference type="OrthoDB" id="9996331at2759"/>
<sequence>MPRRKLLSDFEKGQIVAMKQECLSVCEIARTLSRSPGAVHNFLNHPKRVDGRKSTRNATKISKKQTQLLLRDASKGEKSCRELKVSLEIDVGVRRIQQILRDAPHFKYKKMLLRPQMLQRHKSARLEWSKKMLENRNAFWRGVIFSDEKKFNLDGPDGLACYWHDLRRKEQVFSTRHQGESLMLWGAISCYGPSHLVRVDGNIDCTLYCEVLEEDRLPFAADTFGEEWTFQQNGASCHRSNYTKNWLSSKNVKWLGWLAKSPDLNIIEIVWGLLARRVYRHGRQFCNLKDLADRIIDCWSSSSEEYLNKLYESIPRRLVEVLEKKGGRTKY</sequence>
<gene>
    <name evidence="3" type="ORF">CHC_T00003781001</name>
</gene>
<dbReference type="InterPro" id="IPR036397">
    <property type="entry name" value="RNaseH_sf"/>
</dbReference>
<dbReference type="Gramene" id="CDF35190">
    <property type="protein sequence ID" value="CDF35190"/>
    <property type="gene ID" value="CHC_T00003781001"/>
</dbReference>
<dbReference type="InterPro" id="IPR052338">
    <property type="entry name" value="Transposase_5"/>
</dbReference>
<dbReference type="Pfam" id="PF11427">
    <property type="entry name" value="HTH_Tnp_Tc3_1"/>
    <property type="match status" value="1"/>
</dbReference>
<feature type="domain" description="Tc1-like transposase DDE" evidence="2">
    <location>
        <begin position="143"/>
        <end position="291"/>
    </location>
</feature>
<dbReference type="Gene3D" id="3.30.420.10">
    <property type="entry name" value="Ribonuclease H-like superfamily/Ribonuclease H"/>
    <property type="match status" value="1"/>
</dbReference>
<dbReference type="Pfam" id="PF13358">
    <property type="entry name" value="DDE_3"/>
    <property type="match status" value="1"/>
</dbReference>
<evidence type="ECO:0000259" key="1">
    <source>
        <dbReference type="Pfam" id="PF11427"/>
    </source>
</evidence>
<evidence type="ECO:0008006" key="5">
    <source>
        <dbReference type="Google" id="ProtNLM"/>
    </source>
</evidence>
<organism evidence="3 4">
    <name type="scientific">Chondrus crispus</name>
    <name type="common">Carrageen Irish moss</name>
    <name type="synonym">Polymorpha crispa</name>
    <dbReference type="NCBI Taxonomy" id="2769"/>
    <lineage>
        <taxon>Eukaryota</taxon>
        <taxon>Rhodophyta</taxon>
        <taxon>Florideophyceae</taxon>
        <taxon>Rhodymeniophycidae</taxon>
        <taxon>Gigartinales</taxon>
        <taxon>Gigartinaceae</taxon>
        <taxon>Chondrus</taxon>
    </lineage>
</organism>
<reference evidence="4" key="1">
    <citation type="journal article" date="2013" name="Proc. Natl. Acad. Sci. U.S.A.">
        <title>Genome structure and metabolic features in the red seaweed Chondrus crispus shed light on evolution of the Archaeplastida.</title>
        <authorList>
            <person name="Collen J."/>
            <person name="Porcel B."/>
            <person name="Carre W."/>
            <person name="Ball S.G."/>
            <person name="Chaparro C."/>
            <person name="Tonon T."/>
            <person name="Barbeyron T."/>
            <person name="Michel G."/>
            <person name="Noel B."/>
            <person name="Valentin K."/>
            <person name="Elias M."/>
            <person name="Artiguenave F."/>
            <person name="Arun A."/>
            <person name="Aury J.M."/>
            <person name="Barbosa-Neto J.F."/>
            <person name="Bothwell J.H."/>
            <person name="Bouget F.Y."/>
            <person name="Brillet L."/>
            <person name="Cabello-Hurtado F."/>
            <person name="Capella-Gutierrez S."/>
            <person name="Charrier B."/>
            <person name="Cladiere L."/>
            <person name="Cock J.M."/>
            <person name="Coelho S.M."/>
            <person name="Colleoni C."/>
            <person name="Czjzek M."/>
            <person name="Da Silva C."/>
            <person name="Delage L."/>
            <person name="Denoeud F."/>
            <person name="Deschamps P."/>
            <person name="Dittami S.M."/>
            <person name="Gabaldon T."/>
            <person name="Gachon C.M."/>
            <person name="Groisillier A."/>
            <person name="Herve C."/>
            <person name="Jabbari K."/>
            <person name="Katinka M."/>
            <person name="Kloareg B."/>
            <person name="Kowalczyk N."/>
            <person name="Labadie K."/>
            <person name="Leblanc C."/>
            <person name="Lopez P.J."/>
            <person name="McLachlan D.H."/>
            <person name="Meslet-Cladiere L."/>
            <person name="Moustafa A."/>
            <person name="Nehr Z."/>
            <person name="Nyvall Collen P."/>
            <person name="Panaud O."/>
            <person name="Partensky F."/>
            <person name="Poulain J."/>
            <person name="Rensing S.A."/>
            <person name="Rousvoal S."/>
            <person name="Samson G."/>
            <person name="Symeonidi A."/>
            <person name="Weissenbach J."/>
            <person name="Zambounis A."/>
            <person name="Wincker P."/>
            <person name="Boyen C."/>
        </authorList>
    </citation>
    <scope>NUCLEOTIDE SEQUENCE [LARGE SCALE GENOMIC DNA]</scope>
    <source>
        <strain evidence="4">cv. Stackhouse</strain>
    </source>
</reference>
<dbReference type="PhylomeDB" id="R7QCK3"/>
<proteinExistence type="predicted"/>
<dbReference type="InterPro" id="IPR009057">
    <property type="entry name" value="Homeodomain-like_sf"/>
</dbReference>
<evidence type="ECO:0000313" key="3">
    <source>
        <dbReference type="EMBL" id="CDF35190.1"/>
    </source>
</evidence>
<feature type="domain" description="Tc3 transposase DNA binding" evidence="1">
    <location>
        <begin position="7"/>
        <end position="46"/>
    </location>
</feature>
<dbReference type="Gene3D" id="1.10.10.60">
    <property type="entry name" value="Homeodomain-like"/>
    <property type="match status" value="1"/>
</dbReference>
<dbReference type="InterPro" id="IPR038717">
    <property type="entry name" value="Tc1-like_DDE_dom"/>
</dbReference>
<dbReference type="GO" id="GO:0003677">
    <property type="term" value="F:DNA binding"/>
    <property type="evidence" value="ECO:0007669"/>
    <property type="project" value="InterPro"/>
</dbReference>
<dbReference type="OMA" id="EAYWENI"/>
<dbReference type="SUPFAM" id="SSF46689">
    <property type="entry name" value="Homeodomain-like"/>
    <property type="match status" value="1"/>
</dbReference>
<evidence type="ECO:0000259" key="2">
    <source>
        <dbReference type="Pfam" id="PF13358"/>
    </source>
</evidence>
<protein>
    <recommendedName>
        <fullName evidence="5">Tc3 transposase DNA binding domain-containing protein</fullName>
    </recommendedName>
</protein>
<keyword evidence="4" id="KW-1185">Reference proteome</keyword>
<dbReference type="PANTHER" id="PTHR23022:SF129">
    <property type="entry name" value="TRANSPOSABLE ELEMENT TC3 TRANSPOSASE"/>
    <property type="match status" value="1"/>
</dbReference>
<name>R7QCK3_CHOCR</name>
<dbReference type="Proteomes" id="UP000012073">
    <property type="component" value="Unassembled WGS sequence"/>
</dbReference>
<dbReference type="GeneID" id="17322751"/>